<reference evidence="4" key="1">
    <citation type="submission" date="2018-11" db="EMBL/GenBank/DDBJ databases">
        <title>Complete genome sequence of Paenibacillus sp. ML311-T8.</title>
        <authorList>
            <person name="Nam Y.-D."/>
            <person name="Kang J."/>
            <person name="Chung W.-H."/>
            <person name="Park Y.S."/>
        </authorList>
    </citation>
    <scope>NUCLEOTIDE SEQUENCE [LARGE SCALE GENOMIC DNA]</scope>
    <source>
        <strain evidence="4">ML311-T8</strain>
    </source>
</reference>
<gene>
    <name evidence="3" type="ORF">EHS13_08615</name>
</gene>
<feature type="compositionally biased region" description="Polar residues" evidence="1">
    <location>
        <begin position="444"/>
        <end position="463"/>
    </location>
</feature>
<dbReference type="RefSeq" id="WP_155699948.1">
    <property type="nucleotide sequence ID" value="NZ_CP034235.1"/>
</dbReference>
<keyword evidence="4" id="KW-1185">Reference proteome</keyword>
<keyword evidence="3" id="KW-0067">ATP-binding</keyword>
<evidence type="ECO:0000256" key="1">
    <source>
        <dbReference type="SAM" id="MobiDB-lite"/>
    </source>
</evidence>
<feature type="domain" description="Replicative helicase loading/DNA remodeling protein DnaB N-terminal winged helix" evidence="2">
    <location>
        <begin position="13"/>
        <end position="187"/>
    </location>
</feature>
<feature type="compositionally biased region" description="Basic and acidic residues" evidence="1">
    <location>
        <begin position="481"/>
        <end position="500"/>
    </location>
</feature>
<dbReference type="EMBL" id="CP034235">
    <property type="protein sequence ID" value="QGQ94937.1"/>
    <property type="molecule type" value="Genomic_DNA"/>
</dbReference>
<dbReference type="AlphaFoldDB" id="A0A6B8RG68"/>
<dbReference type="Pfam" id="PF25888">
    <property type="entry name" value="WHD_DnaB"/>
    <property type="match status" value="1"/>
</dbReference>
<dbReference type="Proteomes" id="UP000426246">
    <property type="component" value="Chromosome"/>
</dbReference>
<dbReference type="KEGG" id="ppsc:EHS13_08615"/>
<proteinExistence type="predicted"/>
<keyword evidence="3" id="KW-0378">Hydrolase</keyword>
<evidence type="ECO:0000313" key="4">
    <source>
        <dbReference type="Proteomes" id="UP000426246"/>
    </source>
</evidence>
<keyword evidence="3" id="KW-0347">Helicase</keyword>
<sequence length="500" mass="58706">MRITNLHHFTENHRFCVFRDFALSGLNYRMLTNIYQPMIGAFAVGLFTTLYQQLPSEMTGFSALEQQRKLFFSLELEHGERGRKFLIEQSSKLEAVGLLQTTRRYIEANDDYIYEYQLTEPLGPQEFFKNQHLTLLLRDKVGKHMVLNLREELIAEEPNELRQTNSENLSVPFYELFKLNTQVIDYELEQALYQTATSRQTDVKLDVTTKGFTYEDIIMRFPRQSRNREFVENLRYRPDQLAGVNIVAKKYQLNLQDICRLLDEDSVFDDESNLQIDLLQYKANSIFRQLKQHDEKVERHLHKIEDANRAENGEMQMEKSVEMAFYLDAPQIFQGQCDVHQYNMILRNEPYTLVLKRFFPQGSVPDGVIKIFEVIDLNYKLSEEVINVLIHYVHVDRRSWTKASIEAVASDLLGKGIHTYELAVEYVRDKAKYREQAAKKAAEPSNNERNSYNKSRTNYNSTKQKPKISIIADVPKSAPLTDEKREEMRRKARMLDGKMD</sequence>
<protein>
    <submittedName>
        <fullName evidence="3">Helicase DnaB</fullName>
    </submittedName>
</protein>
<dbReference type="GO" id="GO:0004386">
    <property type="term" value="F:helicase activity"/>
    <property type="evidence" value="ECO:0007669"/>
    <property type="project" value="UniProtKB-KW"/>
</dbReference>
<keyword evidence="3" id="KW-0547">Nucleotide-binding</keyword>
<dbReference type="InterPro" id="IPR058660">
    <property type="entry name" value="WHD_DnaB"/>
</dbReference>
<accession>A0A6B8RG68</accession>
<evidence type="ECO:0000313" key="3">
    <source>
        <dbReference type="EMBL" id="QGQ94937.1"/>
    </source>
</evidence>
<feature type="region of interest" description="Disordered" evidence="1">
    <location>
        <begin position="437"/>
        <end position="500"/>
    </location>
</feature>
<dbReference type="OrthoDB" id="2082007at2"/>
<name>A0A6B8RG68_9BACL</name>
<organism evidence="3 4">
    <name type="scientific">Paenibacillus psychroresistens</name>
    <dbReference type="NCBI Taxonomy" id="1778678"/>
    <lineage>
        <taxon>Bacteria</taxon>
        <taxon>Bacillati</taxon>
        <taxon>Bacillota</taxon>
        <taxon>Bacilli</taxon>
        <taxon>Bacillales</taxon>
        <taxon>Paenibacillaceae</taxon>
        <taxon>Paenibacillus</taxon>
    </lineage>
</organism>
<evidence type="ECO:0000259" key="2">
    <source>
        <dbReference type="Pfam" id="PF25888"/>
    </source>
</evidence>